<evidence type="ECO:0000256" key="1">
    <source>
        <dbReference type="SAM" id="SignalP"/>
    </source>
</evidence>
<keyword evidence="1" id="KW-0732">Signal</keyword>
<gene>
    <name evidence="2" type="ORF">BGZ95_003683</name>
</gene>
<accession>A0AAD4D4E9</accession>
<proteinExistence type="predicted"/>
<comment type="caution">
    <text evidence="2">The sequence shown here is derived from an EMBL/GenBank/DDBJ whole genome shotgun (WGS) entry which is preliminary data.</text>
</comment>
<evidence type="ECO:0000313" key="3">
    <source>
        <dbReference type="Proteomes" id="UP001194580"/>
    </source>
</evidence>
<feature type="chain" id="PRO_5042048971" evidence="1">
    <location>
        <begin position="19"/>
        <end position="146"/>
    </location>
</feature>
<evidence type="ECO:0000313" key="2">
    <source>
        <dbReference type="EMBL" id="KAG0264000.1"/>
    </source>
</evidence>
<dbReference type="EMBL" id="JAAAIL010001854">
    <property type="protein sequence ID" value="KAG0264000.1"/>
    <property type="molecule type" value="Genomic_DNA"/>
</dbReference>
<organism evidence="2 3">
    <name type="scientific">Linnemannia exigua</name>
    <dbReference type="NCBI Taxonomy" id="604196"/>
    <lineage>
        <taxon>Eukaryota</taxon>
        <taxon>Fungi</taxon>
        <taxon>Fungi incertae sedis</taxon>
        <taxon>Mucoromycota</taxon>
        <taxon>Mortierellomycotina</taxon>
        <taxon>Mortierellomycetes</taxon>
        <taxon>Mortierellales</taxon>
        <taxon>Mortierellaceae</taxon>
        <taxon>Linnemannia</taxon>
    </lineage>
</organism>
<sequence>MRSSILFIAAAVLAIAQAAPFVVEPEAATVQPSGDRPCWRVKFEVFCPFAPEIEAQAAGTVEKRYYVEPCRKIKGEWYCPLTSNAETQADGSLAKRVILPCKKIGKEWICPFSEEGNINKRSTTTPCRKIMGEWYCPLVDDAEHVA</sequence>
<dbReference type="AlphaFoldDB" id="A0AAD4D4E9"/>
<reference evidence="2" key="1">
    <citation type="journal article" date="2020" name="Fungal Divers.">
        <title>Resolving the Mortierellaceae phylogeny through synthesis of multi-gene phylogenetics and phylogenomics.</title>
        <authorList>
            <person name="Vandepol N."/>
            <person name="Liber J."/>
            <person name="Desiro A."/>
            <person name="Na H."/>
            <person name="Kennedy M."/>
            <person name="Barry K."/>
            <person name="Grigoriev I.V."/>
            <person name="Miller A.N."/>
            <person name="O'Donnell K."/>
            <person name="Stajich J.E."/>
            <person name="Bonito G."/>
        </authorList>
    </citation>
    <scope>NUCLEOTIDE SEQUENCE</scope>
    <source>
        <strain evidence="2">NRRL 28262</strain>
    </source>
</reference>
<dbReference type="Proteomes" id="UP001194580">
    <property type="component" value="Unassembled WGS sequence"/>
</dbReference>
<protein>
    <submittedName>
        <fullName evidence="2">Uncharacterized protein</fullName>
    </submittedName>
</protein>
<name>A0AAD4D4E9_9FUNG</name>
<feature type="signal peptide" evidence="1">
    <location>
        <begin position="1"/>
        <end position="18"/>
    </location>
</feature>
<keyword evidence="3" id="KW-1185">Reference proteome</keyword>